<feature type="compositionally biased region" description="Low complexity" evidence="3">
    <location>
        <begin position="35"/>
        <end position="56"/>
    </location>
</feature>
<dbReference type="RefSeq" id="WP_060701638.1">
    <property type="nucleotide sequence ID" value="NZ_CP012750.1"/>
</dbReference>
<evidence type="ECO:0000313" key="5">
    <source>
        <dbReference type="EMBL" id="UUX60642.1"/>
    </source>
</evidence>
<dbReference type="AlphaFoldDB" id="A0A5B8HYZ0"/>
<evidence type="ECO:0000256" key="1">
    <source>
        <dbReference type="ARBA" id="ARBA00007521"/>
    </source>
</evidence>
<dbReference type="SUPFAM" id="SSF50118">
    <property type="entry name" value="Cell growth inhibitor/plasmid maintenance toxic component"/>
    <property type="match status" value="1"/>
</dbReference>
<dbReference type="Proteomes" id="UP000320717">
    <property type="component" value="Chromosome"/>
</dbReference>
<organism evidence="5 7">
    <name type="scientific">Glutamicibacter halophytocola</name>
    <dbReference type="NCBI Taxonomy" id="1933880"/>
    <lineage>
        <taxon>Bacteria</taxon>
        <taxon>Bacillati</taxon>
        <taxon>Actinomycetota</taxon>
        <taxon>Actinomycetes</taxon>
        <taxon>Micrococcales</taxon>
        <taxon>Micrococcaceae</taxon>
        <taxon>Glutamicibacter</taxon>
    </lineage>
</organism>
<evidence type="ECO:0000256" key="3">
    <source>
        <dbReference type="SAM" id="MobiDB-lite"/>
    </source>
</evidence>
<evidence type="ECO:0000256" key="2">
    <source>
        <dbReference type="ARBA" id="ARBA00022649"/>
    </source>
</evidence>
<reference evidence="4 6" key="1">
    <citation type="submission" date="2019-07" db="EMBL/GenBank/DDBJ databases">
        <title>Complete Genome Sequence of drought tolerant Plant Growth-Promoting Rhizobacterium Glutamicibacter halophytocola DR408.</title>
        <authorList>
            <person name="Nishu S.D."/>
            <person name="Lee T.K."/>
        </authorList>
    </citation>
    <scope>NUCLEOTIDE SEQUENCE [LARGE SCALE GENOMIC DNA]</scope>
    <source>
        <strain evidence="4 6">DR408</strain>
    </source>
</reference>
<name>A0A5B8HYZ0_9MICC</name>
<evidence type="ECO:0000313" key="6">
    <source>
        <dbReference type="Proteomes" id="UP000320717"/>
    </source>
</evidence>
<keyword evidence="2" id="KW-1277">Toxin-antitoxin system</keyword>
<dbReference type="InterPro" id="IPR003477">
    <property type="entry name" value="PemK-like"/>
</dbReference>
<keyword evidence="6" id="KW-1185">Reference proteome</keyword>
<dbReference type="Pfam" id="PF02452">
    <property type="entry name" value="PemK_toxin"/>
    <property type="match status" value="1"/>
</dbReference>
<accession>A0A5B8HYZ0</accession>
<evidence type="ECO:0000313" key="4">
    <source>
        <dbReference type="EMBL" id="QDY65305.1"/>
    </source>
</evidence>
<protein>
    <submittedName>
        <fullName evidence="5">Type II toxin-antitoxin system PemK/MazF family toxin</fullName>
    </submittedName>
</protein>
<reference evidence="5" key="2">
    <citation type="journal article" date="2022" name="Pest Manag. Sci.">
        <title>Glutamicibacter halophytocola-mediated host fitness of potato tuber moth on Solanaceae crops.</title>
        <authorList>
            <person name="Wang W."/>
            <person name="Xiao G."/>
            <person name="Du G."/>
            <person name="Chang L."/>
            <person name="Yang Y."/>
            <person name="Ye J."/>
            <person name="Chen B."/>
        </authorList>
    </citation>
    <scope>NUCLEOTIDE SEQUENCE</scope>
    <source>
        <strain evidence="5">S2</strain>
    </source>
</reference>
<comment type="similarity">
    <text evidence="1">Belongs to the PemK/MazF family.</text>
</comment>
<feature type="region of interest" description="Disordered" evidence="3">
    <location>
        <begin position="23"/>
        <end position="56"/>
    </location>
</feature>
<dbReference type="KEGG" id="gar:AOZ07_08695"/>
<gene>
    <name evidence="4" type="ORF">FQA45_02735</name>
    <name evidence="5" type="ORF">NUH22_08580</name>
</gene>
<sequence>MAVNPEKILRLVMRVFKQINATRSRTAGNSGAGNSGSRSTPRASSGRGSNAGASAAGGYPGDFRGAINYEYQPSLDGNADPGEIVWGWVPYEEDHSQGKDRPVLIVGRDRGWLLGLMLTSKDKNNSSHRNPDYMDIGTGSWDRERRPSEVKLDRIIRLNDQSIRREGAILDRERFSNVVNALNERA</sequence>
<evidence type="ECO:0000313" key="7">
    <source>
        <dbReference type="Proteomes" id="UP001060018"/>
    </source>
</evidence>
<proteinExistence type="inferred from homology"/>
<dbReference type="EMBL" id="CP042260">
    <property type="protein sequence ID" value="QDY65305.1"/>
    <property type="molecule type" value="Genomic_DNA"/>
</dbReference>
<dbReference type="Proteomes" id="UP001060018">
    <property type="component" value="Chromosome"/>
</dbReference>
<dbReference type="OrthoDB" id="5184628at2"/>
<dbReference type="Gene3D" id="2.30.30.110">
    <property type="match status" value="1"/>
</dbReference>
<dbReference type="InterPro" id="IPR011067">
    <property type="entry name" value="Plasmid_toxin/cell-grow_inhib"/>
</dbReference>
<dbReference type="EMBL" id="CP102487">
    <property type="protein sequence ID" value="UUX60642.1"/>
    <property type="molecule type" value="Genomic_DNA"/>
</dbReference>
<dbReference type="GO" id="GO:0003677">
    <property type="term" value="F:DNA binding"/>
    <property type="evidence" value="ECO:0007669"/>
    <property type="project" value="InterPro"/>
</dbReference>